<feature type="region of interest" description="Disordered" evidence="8">
    <location>
        <begin position="1228"/>
        <end position="1248"/>
    </location>
</feature>
<protein>
    <recommendedName>
        <fullName evidence="3">ubiquitinyl hydrolase 1</fullName>
        <ecNumber evidence="3">3.4.19.12</ecNumber>
    </recommendedName>
</protein>
<feature type="region of interest" description="Disordered" evidence="8">
    <location>
        <begin position="1146"/>
        <end position="1206"/>
    </location>
</feature>
<sequence length="1248" mass="140213">MSDEDIVSDANISTMPLNDASQQADEGELVASQSVPDADLLTKNDLDNARNVWRQLLAQPLQAGDLVAVMAVAVVDGAFAAPVSSVAELAGEIGKVDNTAIVDQNGNLFPEGSELVPTTYVVPELYNELAKLLGVVGEPVMRVMVADQDGSLVLERYAPYFIIHTLSKGSVASRGNLHSKTAFLLSQTKTFRELMEVIQAHLFKNRPSTIRVWFITTENVEDLPSIIPTSVFINKVQYKKLVVPKVMNLTLQSQGIRSSRLHLVVEVMDKTTKRYPVDMALATTDLDLLDLKSVTTTGGNLGLSNLGNTCYMNSALQCLVHLPEINYYFFFDLYEKELNRSNPLGNKGEVAVAFSNLLHKLFDVGISTSYVTPREFKYTIGRYSSMFHGYQQQDSQEFLSWLLDALHEDLNRIQNKPYCEKPELKDEDVNNPQAVVDLANQCWQQHKLRNDSIIVDLFTGLYQSTLVCPTCDKKSITFDPFNDLTLPLPVNKKWYHEFTIVDLSGKYTDLPILKLEVELTKSSNFDDLLAYLSSFLKAPKEELFLFEIFRNFFYKNFQDFRSNSKFLPITELITDGDTVLVYIIPHNPEADIIVPVINVTQDEDKSYNIREAFGIPLFVVLDKETESNSFGTVRQKVEQAVKILSRVDLESKYSEIKGESHQRYYSAKDFPLLNKPELEDTVMVGDSTDSPGIATTSVSESSDDGYDSDISLAQPHLGASFGFEIKYYEETLTKHSQFRGMGSRFAHNSTPAGQSSFVSIPHSRPQFDSLPSLASKLPKLKRDYYHYPDYVANLKLKEKETEDEGVSDENEYVLVDRANEITPDDTNSDNHSLPDVDTDSDSNWDNVNTLFASVDQLSSVGPPVNDSDREVNSDAPSPQEASAEKPDNHVELINSKTTLFLDWDPEIFNSFFKDLEHQAWENLNSIPNPELAENKRQLALQQKSTVSLYDCFRNFSTPEVLGDQDLWYCPRCKEHRRATKTIQIWSTGDLLTIHLKRFQSARSFSDKISMVVDFPIEGLDMSEFVMSSEANNQDLIYDLVAVDNHYGGLGGGHYTASAMNFRDNKWYYFNDGRVTPIDDPKECITGAAYLLFYKKRSSTRFAGGDSVRELLNQGRAAFEAKLTSLKDLLLQVRGEIDEFNKQQAEIADASKKKEESSNSDDDDLYGDSESKAESNISTSEIPQPKATKKSRSPMAEQAMEFEFENQRKQRLISKDIDLPRSVNINLGYSSSVSNLASPNGSSDGEGDE</sequence>
<dbReference type="InterPro" id="IPR001394">
    <property type="entry name" value="Peptidase_C19_UCH"/>
</dbReference>
<accession>A0A1L0BHM4</accession>
<dbReference type="PROSITE" id="PS50235">
    <property type="entry name" value="USP_3"/>
    <property type="match status" value="1"/>
</dbReference>
<dbReference type="PANTHER" id="PTHR21646">
    <property type="entry name" value="UBIQUITIN CARBOXYL-TERMINAL HYDROLASE"/>
    <property type="match status" value="1"/>
</dbReference>
<keyword evidence="7" id="KW-0788">Thiol protease</keyword>
<feature type="compositionally biased region" description="Polar residues" evidence="8">
    <location>
        <begin position="687"/>
        <end position="700"/>
    </location>
</feature>
<dbReference type="PROSITE" id="PS00972">
    <property type="entry name" value="USP_1"/>
    <property type="match status" value="1"/>
</dbReference>
<dbReference type="Gene3D" id="3.90.70.10">
    <property type="entry name" value="Cysteine proteinases"/>
    <property type="match status" value="2"/>
</dbReference>
<gene>
    <name evidence="10" type="ORF">SAMEA4029009_CIC11G00000003640</name>
</gene>
<dbReference type="InterPro" id="IPR050185">
    <property type="entry name" value="Ub_carboxyl-term_hydrolase"/>
</dbReference>
<feature type="compositionally biased region" description="Polar residues" evidence="8">
    <location>
        <begin position="1228"/>
        <end position="1242"/>
    </location>
</feature>
<comment type="similarity">
    <text evidence="2">Belongs to the peptidase C19 family.</text>
</comment>
<dbReference type="Proteomes" id="UP000182259">
    <property type="component" value="Chromosome I"/>
</dbReference>
<keyword evidence="5" id="KW-0833">Ubl conjugation pathway</keyword>
<feature type="compositionally biased region" description="Polar residues" evidence="8">
    <location>
        <begin position="10"/>
        <end position="24"/>
    </location>
</feature>
<evidence type="ECO:0000256" key="3">
    <source>
        <dbReference type="ARBA" id="ARBA00012759"/>
    </source>
</evidence>
<keyword evidence="4" id="KW-0645">Protease</keyword>
<dbReference type="InterPro" id="IPR028889">
    <property type="entry name" value="USP"/>
</dbReference>
<keyword evidence="6" id="KW-0378">Hydrolase</keyword>
<feature type="region of interest" description="Disordered" evidence="8">
    <location>
        <begin position="855"/>
        <end position="889"/>
    </location>
</feature>
<evidence type="ECO:0000313" key="11">
    <source>
        <dbReference type="Proteomes" id="UP000182259"/>
    </source>
</evidence>
<evidence type="ECO:0000259" key="9">
    <source>
        <dbReference type="PROSITE" id="PS50235"/>
    </source>
</evidence>
<evidence type="ECO:0000256" key="8">
    <source>
        <dbReference type="SAM" id="MobiDB-lite"/>
    </source>
</evidence>
<evidence type="ECO:0000256" key="6">
    <source>
        <dbReference type="ARBA" id="ARBA00022801"/>
    </source>
</evidence>
<evidence type="ECO:0000313" key="10">
    <source>
        <dbReference type="EMBL" id="SGZ50611.1"/>
    </source>
</evidence>
<dbReference type="GO" id="GO:0016579">
    <property type="term" value="P:protein deubiquitination"/>
    <property type="evidence" value="ECO:0007669"/>
    <property type="project" value="InterPro"/>
</dbReference>
<feature type="compositionally biased region" description="Acidic residues" evidence="8">
    <location>
        <begin position="1157"/>
        <end position="1166"/>
    </location>
</feature>
<proteinExistence type="inferred from homology"/>
<feature type="region of interest" description="Disordered" evidence="8">
    <location>
        <begin position="820"/>
        <end position="841"/>
    </location>
</feature>
<dbReference type="EC" id="3.4.19.12" evidence="3"/>
<dbReference type="AlphaFoldDB" id="A0A1L0BHM4"/>
<feature type="region of interest" description="Disordered" evidence="8">
    <location>
        <begin position="684"/>
        <end position="707"/>
    </location>
</feature>
<dbReference type="GO" id="GO:0004843">
    <property type="term" value="F:cysteine-type deubiquitinase activity"/>
    <property type="evidence" value="ECO:0007669"/>
    <property type="project" value="UniProtKB-EC"/>
</dbReference>
<feature type="domain" description="USP" evidence="9">
    <location>
        <begin position="301"/>
        <end position="1096"/>
    </location>
</feature>
<dbReference type="InterPro" id="IPR038765">
    <property type="entry name" value="Papain-like_cys_pep_sf"/>
</dbReference>
<evidence type="ECO:0000256" key="4">
    <source>
        <dbReference type="ARBA" id="ARBA00022670"/>
    </source>
</evidence>
<name>A0A1L0BHM4_9ASCO</name>
<evidence type="ECO:0000256" key="5">
    <source>
        <dbReference type="ARBA" id="ARBA00022786"/>
    </source>
</evidence>
<dbReference type="Pfam" id="PF00443">
    <property type="entry name" value="UCH"/>
    <property type="match status" value="1"/>
</dbReference>
<dbReference type="InterPro" id="IPR018200">
    <property type="entry name" value="USP_CS"/>
</dbReference>
<dbReference type="PROSITE" id="PS00973">
    <property type="entry name" value="USP_2"/>
    <property type="match status" value="1"/>
</dbReference>
<dbReference type="GO" id="GO:0006508">
    <property type="term" value="P:proteolysis"/>
    <property type="evidence" value="ECO:0007669"/>
    <property type="project" value="UniProtKB-KW"/>
</dbReference>
<reference evidence="10 11" key="1">
    <citation type="submission" date="2016-10" db="EMBL/GenBank/DDBJ databases">
        <authorList>
            <person name="de Groot N.N."/>
        </authorList>
    </citation>
    <scope>NUCLEOTIDE SEQUENCE [LARGE SCALE GENOMIC DNA]</scope>
    <source>
        <strain evidence="10 11">PYCC 4715</strain>
    </source>
</reference>
<evidence type="ECO:0000256" key="2">
    <source>
        <dbReference type="ARBA" id="ARBA00009085"/>
    </source>
</evidence>
<dbReference type="SUPFAM" id="SSF54001">
    <property type="entry name" value="Cysteine proteinases"/>
    <property type="match status" value="1"/>
</dbReference>
<evidence type="ECO:0000256" key="7">
    <source>
        <dbReference type="ARBA" id="ARBA00022807"/>
    </source>
</evidence>
<comment type="catalytic activity">
    <reaction evidence="1">
        <text>Thiol-dependent hydrolysis of ester, thioester, amide, peptide and isopeptide bonds formed by the C-terminal Gly of ubiquitin (a 76-residue protein attached to proteins as an intracellular targeting signal).</text>
        <dbReference type="EC" id="3.4.19.12"/>
    </reaction>
</comment>
<dbReference type="PANTHER" id="PTHR21646:SF24">
    <property type="entry name" value="UBIQUITIN CARBOXYL-TERMINAL HYDROLASE"/>
    <property type="match status" value="1"/>
</dbReference>
<dbReference type="EMBL" id="LT635764">
    <property type="protein sequence ID" value="SGZ50611.1"/>
    <property type="molecule type" value="Genomic_DNA"/>
</dbReference>
<organism evidence="10 11">
    <name type="scientific">Sungouiella intermedia</name>
    <dbReference type="NCBI Taxonomy" id="45354"/>
    <lineage>
        <taxon>Eukaryota</taxon>
        <taxon>Fungi</taxon>
        <taxon>Dikarya</taxon>
        <taxon>Ascomycota</taxon>
        <taxon>Saccharomycotina</taxon>
        <taxon>Pichiomycetes</taxon>
        <taxon>Metschnikowiaceae</taxon>
        <taxon>Sungouiella</taxon>
    </lineage>
</organism>
<evidence type="ECO:0000256" key="1">
    <source>
        <dbReference type="ARBA" id="ARBA00000707"/>
    </source>
</evidence>
<feature type="region of interest" description="Disordered" evidence="8">
    <location>
        <begin position="1"/>
        <end position="25"/>
    </location>
</feature>